<evidence type="ECO:0000313" key="5">
    <source>
        <dbReference type="Proteomes" id="UP000219453"/>
    </source>
</evidence>
<evidence type="ECO:0000313" key="4">
    <source>
        <dbReference type="EMBL" id="SNZ04161.1"/>
    </source>
</evidence>
<dbReference type="OrthoDB" id="38613at2157"/>
<protein>
    <submittedName>
        <fullName evidence="4">Acetyltransferase, GNAT family</fullName>
    </submittedName>
</protein>
<dbReference type="CDD" id="cd04301">
    <property type="entry name" value="NAT_SF"/>
    <property type="match status" value="1"/>
</dbReference>
<evidence type="ECO:0000256" key="2">
    <source>
        <dbReference type="ARBA" id="ARBA00023315"/>
    </source>
</evidence>
<dbReference type="PANTHER" id="PTHR43877">
    <property type="entry name" value="AMINOALKYLPHOSPHONATE N-ACETYLTRANSFERASE-RELATED-RELATED"/>
    <property type="match status" value="1"/>
</dbReference>
<dbReference type="EMBL" id="OBEJ01000001">
    <property type="protein sequence ID" value="SNZ04161.1"/>
    <property type="molecule type" value="Genomic_DNA"/>
</dbReference>
<dbReference type="RefSeq" id="WP_097007489.1">
    <property type="nucleotide sequence ID" value="NZ_OBEJ01000001.1"/>
</dbReference>
<dbReference type="SUPFAM" id="SSF55729">
    <property type="entry name" value="Acyl-CoA N-acyltransferases (Nat)"/>
    <property type="match status" value="1"/>
</dbReference>
<keyword evidence="1 4" id="KW-0808">Transferase</keyword>
<dbReference type="PANTHER" id="PTHR43877:SF1">
    <property type="entry name" value="ACETYLTRANSFERASE"/>
    <property type="match status" value="1"/>
</dbReference>
<name>A0A285N8X5_NATPI</name>
<accession>A0A285N8X5</accession>
<dbReference type="AlphaFoldDB" id="A0A285N8X5"/>
<dbReference type="InterPro" id="IPR016181">
    <property type="entry name" value="Acyl_CoA_acyltransferase"/>
</dbReference>
<feature type="domain" description="N-acetyltransferase" evidence="3">
    <location>
        <begin position="1"/>
        <end position="158"/>
    </location>
</feature>
<proteinExistence type="predicted"/>
<dbReference type="InterPro" id="IPR050832">
    <property type="entry name" value="Bact_Acetyltransf"/>
</dbReference>
<dbReference type="GO" id="GO:0016747">
    <property type="term" value="F:acyltransferase activity, transferring groups other than amino-acyl groups"/>
    <property type="evidence" value="ECO:0007669"/>
    <property type="project" value="InterPro"/>
</dbReference>
<dbReference type="InterPro" id="IPR000182">
    <property type="entry name" value="GNAT_dom"/>
</dbReference>
<dbReference type="Gene3D" id="3.40.630.30">
    <property type="match status" value="1"/>
</dbReference>
<sequence length="160" mass="17966">MEIERPTVDDIEELTELWVTLAHEQRRHGTHIQPEANRSVIGEALTRHALAGEAFVARGRSSIVGFVTFERAADQFQTNVDRGVVQNLFVRPAYRDAGVGALLLDRAEADFEASGVEVVSVEVMAANEAARRFYDRRGYDPHRVVLEKRLQDENHSKDPG</sequence>
<dbReference type="PROSITE" id="PS51186">
    <property type="entry name" value="GNAT"/>
    <property type="match status" value="1"/>
</dbReference>
<evidence type="ECO:0000256" key="1">
    <source>
        <dbReference type="ARBA" id="ARBA00022679"/>
    </source>
</evidence>
<organism evidence="4 5">
    <name type="scientific">Natronoarchaeum philippinense</name>
    <dbReference type="NCBI Taxonomy" id="558529"/>
    <lineage>
        <taxon>Archaea</taxon>
        <taxon>Methanobacteriati</taxon>
        <taxon>Methanobacteriota</taxon>
        <taxon>Stenosarchaea group</taxon>
        <taxon>Halobacteria</taxon>
        <taxon>Halobacteriales</taxon>
        <taxon>Natronoarchaeaceae</taxon>
    </lineage>
</organism>
<keyword evidence="5" id="KW-1185">Reference proteome</keyword>
<dbReference type="Proteomes" id="UP000219453">
    <property type="component" value="Unassembled WGS sequence"/>
</dbReference>
<dbReference type="Pfam" id="PF00583">
    <property type="entry name" value="Acetyltransf_1"/>
    <property type="match status" value="1"/>
</dbReference>
<evidence type="ECO:0000259" key="3">
    <source>
        <dbReference type="PROSITE" id="PS51186"/>
    </source>
</evidence>
<reference evidence="4 5" key="1">
    <citation type="submission" date="2017-09" db="EMBL/GenBank/DDBJ databases">
        <authorList>
            <person name="Ehlers B."/>
            <person name="Leendertz F.H."/>
        </authorList>
    </citation>
    <scope>NUCLEOTIDE SEQUENCE [LARGE SCALE GENOMIC DNA]</scope>
    <source>
        <strain evidence="4 5">DSM 27208</strain>
    </source>
</reference>
<keyword evidence="2" id="KW-0012">Acyltransferase</keyword>
<gene>
    <name evidence="4" type="ORF">SAMN06269185_0468</name>
</gene>